<dbReference type="PROSITE" id="PS50294">
    <property type="entry name" value="WD_REPEATS_REGION"/>
    <property type="match status" value="1"/>
</dbReference>
<comment type="function">
    <text evidence="6">Required for maturation of ribosomal RNAs and formation of the large ribosomal subunit.</text>
</comment>
<evidence type="ECO:0000313" key="10">
    <source>
        <dbReference type="EMBL" id="KAI7841862.1"/>
    </source>
</evidence>
<evidence type="ECO:0000256" key="2">
    <source>
        <dbReference type="ARBA" id="ARBA00022552"/>
    </source>
</evidence>
<evidence type="ECO:0000256" key="8">
    <source>
        <dbReference type="SAM" id="MobiDB-lite"/>
    </source>
</evidence>
<comment type="caution">
    <text evidence="10">The sequence shown here is derived from an EMBL/GenBank/DDBJ whole genome shotgun (WGS) entry which is preliminary data.</text>
</comment>
<dbReference type="PANTHER" id="PTHR17605:SF0">
    <property type="entry name" value="RIBOSOME BIOGENESIS PROTEIN BOP1"/>
    <property type="match status" value="1"/>
</dbReference>
<dbReference type="SMART" id="SM01035">
    <property type="entry name" value="BOP1NT"/>
    <property type="match status" value="1"/>
</dbReference>
<feature type="compositionally biased region" description="Basic and acidic residues" evidence="8">
    <location>
        <begin position="64"/>
        <end position="77"/>
    </location>
</feature>
<evidence type="ECO:0000256" key="6">
    <source>
        <dbReference type="HAMAP-Rule" id="MF_03027"/>
    </source>
</evidence>
<dbReference type="Gene3D" id="2.130.10.10">
    <property type="entry name" value="YVTN repeat-like/Quinoprotein amine dehydrogenase"/>
    <property type="match status" value="1"/>
</dbReference>
<evidence type="ECO:0000256" key="5">
    <source>
        <dbReference type="ARBA" id="ARBA00023242"/>
    </source>
</evidence>
<keyword evidence="2 6" id="KW-0698">rRNA processing</keyword>
<feature type="compositionally biased region" description="Acidic residues" evidence="8">
    <location>
        <begin position="138"/>
        <end position="150"/>
    </location>
</feature>
<dbReference type="Pfam" id="PF08145">
    <property type="entry name" value="BOP1NT"/>
    <property type="match status" value="1"/>
</dbReference>
<dbReference type="SUPFAM" id="SSF50978">
    <property type="entry name" value="WD40 repeat-like"/>
    <property type="match status" value="1"/>
</dbReference>
<dbReference type="GO" id="GO:0070545">
    <property type="term" value="C:PeBoW complex"/>
    <property type="evidence" value="ECO:0007669"/>
    <property type="project" value="TreeGrafter"/>
</dbReference>
<evidence type="ECO:0000313" key="11">
    <source>
        <dbReference type="Proteomes" id="UP001205105"/>
    </source>
</evidence>
<reference evidence="10" key="1">
    <citation type="submission" date="2020-11" db="EMBL/GenBank/DDBJ databases">
        <title>Chlorella ohadii genome sequencing and assembly.</title>
        <authorList>
            <person name="Murik O."/>
            <person name="Treves H."/>
            <person name="Kedem I."/>
            <person name="Shotland Y."/>
            <person name="Kaplan A."/>
        </authorList>
    </citation>
    <scope>NUCLEOTIDE SEQUENCE</scope>
    <source>
        <strain evidence="10">1</strain>
    </source>
</reference>
<comment type="similarity">
    <text evidence="6">Belongs to the WD repeat BOP1/ERB1 family.</text>
</comment>
<evidence type="ECO:0000256" key="4">
    <source>
        <dbReference type="ARBA" id="ARBA00022737"/>
    </source>
</evidence>
<dbReference type="AlphaFoldDB" id="A0AAD5DPM2"/>
<dbReference type="InterPro" id="IPR001680">
    <property type="entry name" value="WD40_rpt"/>
</dbReference>
<dbReference type="GO" id="GO:0005654">
    <property type="term" value="C:nucleoplasm"/>
    <property type="evidence" value="ECO:0007669"/>
    <property type="project" value="UniProtKB-SubCell"/>
</dbReference>
<dbReference type="InterPro" id="IPR036322">
    <property type="entry name" value="WD40_repeat_dom_sf"/>
</dbReference>
<dbReference type="InterPro" id="IPR015943">
    <property type="entry name" value="WD40/YVTN_repeat-like_dom_sf"/>
</dbReference>
<feature type="compositionally biased region" description="Acidic residues" evidence="8">
    <location>
        <begin position="25"/>
        <end position="48"/>
    </location>
</feature>
<name>A0AAD5DPM2_9CHLO</name>
<evidence type="ECO:0000256" key="3">
    <source>
        <dbReference type="ARBA" id="ARBA00022574"/>
    </source>
</evidence>
<dbReference type="GO" id="GO:0000463">
    <property type="term" value="P:maturation of LSU-rRNA from tricistronic rRNA transcript (SSU-rRNA, 5.8S rRNA, LSU-rRNA)"/>
    <property type="evidence" value="ECO:0007669"/>
    <property type="project" value="UniProtKB-UniRule"/>
</dbReference>
<dbReference type="InterPro" id="IPR028598">
    <property type="entry name" value="BOP1/Erb1"/>
</dbReference>
<keyword evidence="1 6" id="KW-0690">Ribosome biogenesis</keyword>
<feature type="compositionally biased region" description="Acidic residues" evidence="8">
    <location>
        <begin position="102"/>
        <end position="119"/>
    </location>
</feature>
<comment type="subcellular location">
    <subcellularLocation>
        <location evidence="6">Nucleus</location>
        <location evidence="6">Nucleolus</location>
    </subcellularLocation>
    <subcellularLocation>
        <location evidence="6">Nucleus</location>
        <location evidence="6">Nucleoplasm</location>
    </subcellularLocation>
</comment>
<keyword evidence="4" id="KW-0677">Repeat</keyword>
<keyword evidence="3 7" id="KW-0853">WD repeat</keyword>
<dbReference type="InterPro" id="IPR019775">
    <property type="entry name" value="WD40_repeat_CS"/>
</dbReference>
<dbReference type="PANTHER" id="PTHR17605">
    <property type="entry name" value="RIBOSOME BIOGENESIS PROTEIN BOP1 BLOCK OF PROLIFERATION 1 PROTEIN"/>
    <property type="match status" value="1"/>
</dbReference>
<feature type="domain" description="BOP1 N-terminal" evidence="9">
    <location>
        <begin position="180"/>
        <end position="438"/>
    </location>
</feature>
<accession>A0AAD5DPM2</accession>
<dbReference type="GO" id="GO:0000466">
    <property type="term" value="P:maturation of 5.8S rRNA from tricistronic rRNA transcript (SSU-rRNA, 5.8S rRNA, LSU-rRNA)"/>
    <property type="evidence" value="ECO:0007669"/>
    <property type="project" value="UniProtKB-UniRule"/>
</dbReference>
<gene>
    <name evidence="10" type="ORF">COHA_004391</name>
</gene>
<dbReference type="SMART" id="SM00320">
    <property type="entry name" value="WD40"/>
    <property type="match status" value="6"/>
</dbReference>
<dbReference type="EMBL" id="JADXDR010000058">
    <property type="protein sequence ID" value="KAI7841862.1"/>
    <property type="molecule type" value="Genomic_DNA"/>
</dbReference>
<protein>
    <recommendedName>
        <fullName evidence="6">Ribosome biogenesis protein BOP1 homolog</fullName>
    </recommendedName>
</protein>
<dbReference type="PROSITE" id="PS50082">
    <property type="entry name" value="WD_REPEATS_2"/>
    <property type="match status" value="1"/>
</dbReference>
<dbReference type="FunFam" id="2.130.10.10:FF:000061">
    <property type="entry name" value="Ribosome biogenesis protein BOP1 homolog"/>
    <property type="match status" value="1"/>
</dbReference>
<keyword evidence="11" id="KW-1185">Reference proteome</keyword>
<feature type="region of interest" description="Disordered" evidence="8">
    <location>
        <begin position="1"/>
        <end position="178"/>
    </location>
</feature>
<dbReference type="GO" id="GO:0030687">
    <property type="term" value="C:preribosome, large subunit precursor"/>
    <property type="evidence" value="ECO:0007669"/>
    <property type="project" value="UniProtKB-UniRule"/>
</dbReference>
<proteinExistence type="inferred from homology"/>
<sequence>MSGKRSARGGAKQAELLAAQAAPEGLDDAELALSSDEEYESGEEEGSELDLSGSGSDAEDSEEEGRPRSSGVDRDIENAALAYMAAVQKRRQRQQTGGSGSDSEDDDAEDAEADSDADAEPAAAARGAGGGEQAAGSEGEEGESEEEEEERPQHDDPATDSSEDDRPPRNTIGQVPLEWYNEEEHIGYDVEGRKLEKRGRRDRLERHIAMADSLGKEMRTVYDEYNDEEIVLSKEEMRMIQRIRQGQFPHVEVNPFEPEVDWFTRDVEVMPLSAAPEPKRRFIPSKWEEKKVVKLVRALRKGWIKREQEPEKPAAYLLWEDDGRTADKTASGITYIPAPKLKLPGHEESYNPPAEYLPTEEEKNAAQLLDEEERPQFVPTAYDSLRRVPAYASFIKERFERCLDLYLCPRTRRKRLIIEDPEVLVPKLPKPKDLQPFPVTLAVQYSGHTKAVRSLSPDPTGQWLLSGSDDGSVRLWEVRTGRCMRTWQLEEAVACVAWCPSSQLSLAAAACGKRLFLLPTGTGNEEQEAATEAALQQALAASGSSGSGSIEEGQLVSWQRWQGGSSGSGDGGEGVVVLHRFQLKYVTWHGRGDYFATVAPTGNTQAVLVHQLSKGASQNPFRKNRGRVVRVLFHPAKPFFFVATQQNVRVYNLAKQALARKLVAGSGVITSMALHPSGDHLIVGSEDKRLCWFDLDLSTKPYRSLRYHQYAVRGTAFHRSYPLFASASDDATVHIFHGMVYSDLMTNPLIVPVKILRGHEMVDFQGCLDVAFHPTQPWAFTAGADATINLYVNP</sequence>
<evidence type="ECO:0000256" key="1">
    <source>
        <dbReference type="ARBA" id="ARBA00022517"/>
    </source>
</evidence>
<dbReference type="GO" id="GO:0043021">
    <property type="term" value="F:ribonucleoprotein complex binding"/>
    <property type="evidence" value="ECO:0007669"/>
    <property type="project" value="UniProtKB-UniRule"/>
</dbReference>
<feature type="compositionally biased region" description="Low complexity" evidence="8">
    <location>
        <begin position="9"/>
        <end position="24"/>
    </location>
</feature>
<dbReference type="InterPro" id="IPR012953">
    <property type="entry name" value="BOP1_N_dom"/>
</dbReference>
<dbReference type="HAMAP" id="MF_03027">
    <property type="entry name" value="BOP1"/>
    <property type="match status" value="1"/>
</dbReference>
<evidence type="ECO:0000259" key="9">
    <source>
        <dbReference type="SMART" id="SM01035"/>
    </source>
</evidence>
<feature type="repeat" description="WD" evidence="7">
    <location>
        <begin position="445"/>
        <end position="486"/>
    </location>
</feature>
<organism evidence="10 11">
    <name type="scientific">Chlorella ohadii</name>
    <dbReference type="NCBI Taxonomy" id="2649997"/>
    <lineage>
        <taxon>Eukaryota</taxon>
        <taxon>Viridiplantae</taxon>
        <taxon>Chlorophyta</taxon>
        <taxon>core chlorophytes</taxon>
        <taxon>Trebouxiophyceae</taxon>
        <taxon>Chlorellales</taxon>
        <taxon>Chlorellaceae</taxon>
        <taxon>Chlorella clade</taxon>
        <taxon>Chlorella</taxon>
    </lineage>
</organism>
<keyword evidence="5 6" id="KW-0539">Nucleus</keyword>
<dbReference type="Pfam" id="PF00400">
    <property type="entry name" value="WD40"/>
    <property type="match status" value="4"/>
</dbReference>
<evidence type="ECO:0000256" key="7">
    <source>
        <dbReference type="PROSITE-ProRule" id="PRU00221"/>
    </source>
</evidence>
<dbReference type="Proteomes" id="UP001205105">
    <property type="component" value="Unassembled WGS sequence"/>
</dbReference>
<dbReference type="PROSITE" id="PS00678">
    <property type="entry name" value="WD_REPEATS_1"/>
    <property type="match status" value="1"/>
</dbReference>